<evidence type="ECO:0000259" key="6">
    <source>
        <dbReference type="Pfam" id="PF01243"/>
    </source>
</evidence>
<dbReference type="InterPro" id="IPR000659">
    <property type="entry name" value="Pyridox_Oxase"/>
</dbReference>
<dbReference type="InterPro" id="IPR012349">
    <property type="entry name" value="Split_barrel_FMN-bd"/>
</dbReference>
<dbReference type="Gene3D" id="2.30.110.10">
    <property type="entry name" value="Electron Transport, Fmn-binding Protein, Chain A"/>
    <property type="match status" value="1"/>
</dbReference>
<comment type="caution">
    <text evidence="8">The sequence shown here is derived from an EMBL/GenBank/DDBJ whole genome shotgun (WGS) entry which is preliminary data.</text>
</comment>
<evidence type="ECO:0000256" key="4">
    <source>
        <dbReference type="ARBA" id="ARBA00022643"/>
    </source>
</evidence>
<dbReference type="Pfam" id="PF10590">
    <property type="entry name" value="PNP_phzG_C"/>
    <property type="match status" value="1"/>
</dbReference>
<protein>
    <submittedName>
        <fullName evidence="8">Pyridoxamine 5'-phosphate oxidase</fullName>
        <ecNumber evidence="8">1.4.3.5</ecNumber>
    </submittedName>
</protein>
<feature type="domain" description="Pyridoxine 5'-phosphate oxidase dimerisation C-terminal" evidence="7">
    <location>
        <begin position="182"/>
        <end position="223"/>
    </location>
</feature>
<gene>
    <name evidence="8" type="primary">pdxH</name>
    <name evidence="8" type="ORF">GYN08_04555</name>
</gene>
<keyword evidence="4" id="KW-0288">FMN</keyword>
<evidence type="ECO:0000256" key="1">
    <source>
        <dbReference type="ARBA" id="ARBA00001917"/>
    </source>
</evidence>
<dbReference type="Proteomes" id="UP000800303">
    <property type="component" value="Unassembled WGS sequence"/>
</dbReference>
<accession>A0ABX0F4T9</accession>
<proteinExistence type="inferred from homology"/>
<comment type="cofactor">
    <cofactor evidence="1">
        <name>FMN</name>
        <dbReference type="ChEBI" id="CHEBI:58210"/>
    </cofactor>
</comment>
<evidence type="ECO:0000256" key="3">
    <source>
        <dbReference type="ARBA" id="ARBA00022630"/>
    </source>
</evidence>
<dbReference type="GO" id="GO:0004733">
    <property type="term" value="F:pyridoxamine phosphate oxidase activity"/>
    <property type="evidence" value="ECO:0007669"/>
    <property type="project" value="UniProtKB-EC"/>
</dbReference>
<dbReference type="InterPro" id="IPR019740">
    <property type="entry name" value="Pyridox_Oxase_CS"/>
</dbReference>
<keyword evidence="5 8" id="KW-0560">Oxidoreductase</keyword>
<dbReference type="Pfam" id="PF01243">
    <property type="entry name" value="PNPOx_N"/>
    <property type="match status" value="1"/>
</dbReference>
<evidence type="ECO:0000256" key="2">
    <source>
        <dbReference type="ARBA" id="ARBA00007301"/>
    </source>
</evidence>
<keyword evidence="9" id="KW-1185">Reference proteome</keyword>
<dbReference type="InterPro" id="IPR019576">
    <property type="entry name" value="Pyridoxamine_oxidase_dimer_C"/>
</dbReference>
<organism evidence="8 9">
    <name type="scientific">Saccharibacillus alkalitolerans</name>
    <dbReference type="NCBI Taxonomy" id="2705290"/>
    <lineage>
        <taxon>Bacteria</taxon>
        <taxon>Bacillati</taxon>
        <taxon>Bacillota</taxon>
        <taxon>Bacilli</taxon>
        <taxon>Bacillales</taxon>
        <taxon>Paenibacillaceae</taxon>
        <taxon>Saccharibacillus</taxon>
    </lineage>
</organism>
<dbReference type="PANTHER" id="PTHR10851:SF0">
    <property type="entry name" value="PYRIDOXINE-5'-PHOSPHATE OXIDASE"/>
    <property type="match status" value="1"/>
</dbReference>
<dbReference type="SUPFAM" id="SSF50475">
    <property type="entry name" value="FMN-binding split barrel"/>
    <property type="match status" value="1"/>
</dbReference>
<dbReference type="InterPro" id="IPR011576">
    <property type="entry name" value="Pyridox_Oxase_N"/>
</dbReference>
<dbReference type="EC" id="1.4.3.5" evidence="8"/>
<dbReference type="PROSITE" id="PS01064">
    <property type="entry name" value="PYRIDOX_OXIDASE"/>
    <property type="match status" value="1"/>
</dbReference>
<dbReference type="PIRSF" id="PIRSF000190">
    <property type="entry name" value="Pyd_amn-ph_oxd"/>
    <property type="match status" value="1"/>
</dbReference>
<dbReference type="EMBL" id="JAAFGS010000001">
    <property type="protein sequence ID" value="NGZ74579.1"/>
    <property type="molecule type" value="Genomic_DNA"/>
</dbReference>
<sequence>MNKERADSRHPLFRGLKSLSGPFGRFDVSGLPDRPGELFLEWFAGALREKISEPHAAVLSTADRDGRPDARVLILKDVQGETFYFASGMESRKGRQLQHNPHAALTFYWPPLGRQIRLRGAVTDTGAEEGAADFRRRPLEARAVAMTGRQSERLDSEARLEETLAAHRAELERDPEAAAPLWRLYALEIEEAEFWQADAGRKHTRVQYRLSGSGQWEHGLLWP</sequence>
<evidence type="ECO:0000313" key="9">
    <source>
        <dbReference type="Proteomes" id="UP000800303"/>
    </source>
</evidence>
<dbReference type="PANTHER" id="PTHR10851">
    <property type="entry name" value="PYRIDOXINE-5-PHOSPHATE OXIDASE"/>
    <property type="match status" value="1"/>
</dbReference>
<evidence type="ECO:0000313" key="8">
    <source>
        <dbReference type="EMBL" id="NGZ74579.1"/>
    </source>
</evidence>
<feature type="domain" description="Pyridoxamine 5'-phosphate oxidase N-terminal" evidence="6">
    <location>
        <begin position="46"/>
        <end position="161"/>
    </location>
</feature>
<name>A0ABX0F4T9_9BACL</name>
<evidence type="ECO:0000259" key="7">
    <source>
        <dbReference type="Pfam" id="PF10590"/>
    </source>
</evidence>
<keyword evidence="3" id="KW-0285">Flavoprotein</keyword>
<reference evidence="8 9" key="1">
    <citation type="submission" date="2020-01" db="EMBL/GenBank/DDBJ databases">
        <title>Polyphasic characterisation and genomic insights into a novel alkali tolerant bacterium VR-M41.</title>
        <authorList>
            <person name="Vemuluri V.R."/>
        </authorList>
    </citation>
    <scope>NUCLEOTIDE SEQUENCE [LARGE SCALE GENOMIC DNA]</scope>
    <source>
        <strain evidence="8 9">VR-M41</strain>
    </source>
</reference>
<dbReference type="NCBIfam" id="NF004231">
    <property type="entry name" value="PRK05679.1"/>
    <property type="match status" value="1"/>
</dbReference>
<comment type="similarity">
    <text evidence="2">Belongs to the pyridoxamine 5'-phosphate oxidase family.</text>
</comment>
<evidence type="ECO:0000256" key="5">
    <source>
        <dbReference type="ARBA" id="ARBA00023002"/>
    </source>
</evidence>